<proteinExistence type="predicted"/>
<dbReference type="Proteomes" id="UP000092950">
    <property type="component" value="Chromosome"/>
</dbReference>
<dbReference type="Proteomes" id="UP000053096">
    <property type="component" value="Unassembled WGS sequence"/>
</dbReference>
<keyword evidence="5" id="KW-1185">Reference proteome</keyword>
<dbReference type="OrthoDB" id="8525200at2"/>
<evidence type="ECO:0000256" key="1">
    <source>
        <dbReference type="SAM" id="Coils"/>
    </source>
</evidence>
<evidence type="ECO:0000313" key="5">
    <source>
        <dbReference type="Proteomes" id="UP000092950"/>
    </source>
</evidence>
<dbReference type="KEGG" id="bpdz:BBN53_19820"/>
<dbReference type="AlphaFoldDB" id="A0A0J6C6R7"/>
<dbReference type="EMBL" id="CYTV01000005">
    <property type="protein sequence ID" value="CUI79564.1"/>
    <property type="molecule type" value="Genomic_DNA"/>
</dbReference>
<dbReference type="InterPro" id="IPR029016">
    <property type="entry name" value="GAF-like_dom_sf"/>
</dbReference>
<evidence type="ECO:0000313" key="3">
    <source>
        <dbReference type="EMBL" id="CUI79564.1"/>
    </source>
</evidence>
<dbReference type="RefSeq" id="WP_043207094.1">
    <property type="nucleotide sequence ID" value="NZ_CAJGUP010000229.1"/>
</dbReference>
<name>A0A0J6C6R7_9BORD</name>
<dbReference type="Pfam" id="PF04340">
    <property type="entry name" value="DUF484"/>
    <property type="match status" value="1"/>
</dbReference>
<dbReference type="Gene3D" id="3.30.450.40">
    <property type="match status" value="1"/>
</dbReference>
<dbReference type="InterPro" id="IPR007435">
    <property type="entry name" value="DUF484"/>
</dbReference>
<reference evidence="3 4" key="1">
    <citation type="submission" date="2015-09" db="EMBL/GenBank/DDBJ databases">
        <authorList>
            <person name="Jackson K.R."/>
            <person name="Lunt B.L."/>
            <person name="Fisher J.N.B."/>
            <person name="Gardner A.V."/>
            <person name="Bailey M.E."/>
            <person name="Deus L.M."/>
            <person name="Earl A.S."/>
            <person name="Gibby P.D."/>
            <person name="Hartmann K.A."/>
            <person name="Liu J.E."/>
            <person name="Manci A.M."/>
            <person name="Nielsen D.A."/>
            <person name="Solomon M.B."/>
            <person name="Breakwell D.P."/>
            <person name="Burnett S.H."/>
            <person name="Grose J.H."/>
        </authorList>
    </citation>
    <scope>NUCLEOTIDE SEQUENCE [LARGE SCALE GENOMIC DNA]</scope>
    <source>
        <strain evidence="3 4">2789STDY5608636</strain>
    </source>
</reference>
<reference evidence="2 5" key="2">
    <citation type="submission" date="2016-07" db="EMBL/GenBank/DDBJ databases">
        <title>Complete genome sequences of Bordetella pseudohinzii.</title>
        <authorList>
            <person name="Spilker T."/>
            <person name="Darrah R."/>
            <person name="LiPuma J.J."/>
        </authorList>
    </citation>
    <scope>NUCLEOTIDE SEQUENCE [LARGE SCALE GENOMIC DNA]</scope>
    <source>
        <strain evidence="2 5">HI4681</strain>
    </source>
</reference>
<evidence type="ECO:0000313" key="4">
    <source>
        <dbReference type="Proteomes" id="UP000053096"/>
    </source>
</evidence>
<evidence type="ECO:0000313" key="2">
    <source>
        <dbReference type="EMBL" id="ANY17934.1"/>
    </source>
</evidence>
<keyword evidence="1" id="KW-0175">Coiled coil</keyword>
<gene>
    <name evidence="2" type="ORF">BBN53_19820</name>
    <name evidence="3" type="ORF">ERS370011_02271</name>
</gene>
<feature type="coiled-coil region" evidence="1">
    <location>
        <begin position="43"/>
        <end position="70"/>
    </location>
</feature>
<protein>
    <submittedName>
        <fullName evidence="3">Uncharacterized protein conserved in bacteria</fullName>
    </submittedName>
</protein>
<dbReference type="EMBL" id="CP016440">
    <property type="protein sequence ID" value="ANY17934.1"/>
    <property type="molecule type" value="Genomic_DNA"/>
</dbReference>
<organism evidence="3 4">
    <name type="scientific">Bordetella pseudohinzii</name>
    <dbReference type="NCBI Taxonomy" id="1331258"/>
    <lineage>
        <taxon>Bacteria</taxon>
        <taxon>Pseudomonadati</taxon>
        <taxon>Pseudomonadota</taxon>
        <taxon>Betaproteobacteria</taxon>
        <taxon>Burkholderiales</taxon>
        <taxon>Alcaligenaceae</taxon>
        <taxon>Bordetella</taxon>
    </lineage>
</organism>
<accession>A0A0J6C6R7</accession>
<dbReference type="PANTHER" id="PTHR38765">
    <property type="entry name" value="DUF484 DOMAIN-CONTAINING PROTEIN"/>
    <property type="match status" value="1"/>
</dbReference>
<accession>A0A0M7FFB0</accession>
<dbReference type="PANTHER" id="PTHR38765:SF1">
    <property type="entry name" value="DUF484 DOMAIN-CONTAINING PROTEIN"/>
    <property type="match status" value="1"/>
</dbReference>
<sequence>MTTIDPSAQDIAHFLQEHPSFFDEHAAVFATLHVPNPHGGRAISLAERQILTLRERNRSLEWRLNELVRNAGENETISQQVTAWSERLLRETDPGRIPGEIALGLAEQFKLDHAGLRLWNLPGVAGDGEHGYGAAVSDDVRTFADSLKTPYCGNDTGFEAVRWLDGTPKSLALVALRPQPDAPSVGLLILGSDDASRFTPEMGTAFLETIGRLASAVLQRLA</sequence>